<accession>A0A803M9Q8</accession>
<dbReference type="Gramene" id="AUR62025634-RA">
    <property type="protein sequence ID" value="AUR62025634-RA:cds"/>
    <property type="gene ID" value="AUR62025634"/>
</dbReference>
<dbReference type="InterPro" id="IPR027417">
    <property type="entry name" value="P-loop_NTPase"/>
</dbReference>
<feature type="domain" description="NB-ARC" evidence="2">
    <location>
        <begin position="154"/>
        <end position="312"/>
    </location>
</feature>
<dbReference type="EnsemblPlants" id="AUR62025634-RA">
    <property type="protein sequence ID" value="AUR62025634-RA:cds"/>
    <property type="gene ID" value="AUR62025634"/>
</dbReference>
<dbReference type="SUPFAM" id="SSF52540">
    <property type="entry name" value="P-loop containing nucleoside triphosphate hydrolases"/>
    <property type="match status" value="1"/>
</dbReference>
<evidence type="ECO:0000313" key="3">
    <source>
        <dbReference type="EnsemblPlants" id="AUR62025634-RA:cds"/>
    </source>
</evidence>
<dbReference type="PANTHER" id="PTHR33463:SF187">
    <property type="entry name" value="AND NB-ARC DOMAIN DISEASE RESISTANCE PROTEIN, PUTATIVE-RELATED"/>
    <property type="match status" value="1"/>
</dbReference>
<evidence type="ECO:0000259" key="2">
    <source>
        <dbReference type="Pfam" id="PF00931"/>
    </source>
</evidence>
<evidence type="ECO:0000256" key="1">
    <source>
        <dbReference type="ARBA" id="ARBA00022821"/>
    </source>
</evidence>
<evidence type="ECO:0000313" key="4">
    <source>
        <dbReference type="Proteomes" id="UP000596660"/>
    </source>
</evidence>
<dbReference type="GO" id="GO:0043531">
    <property type="term" value="F:ADP binding"/>
    <property type="evidence" value="ECO:0007669"/>
    <property type="project" value="InterPro"/>
</dbReference>
<dbReference type="PANTHER" id="PTHR33463">
    <property type="entry name" value="NB-ARC DOMAIN-CONTAINING PROTEIN-RELATED"/>
    <property type="match status" value="1"/>
</dbReference>
<reference evidence="3" key="1">
    <citation type="journal article" date="2017" name="Nature">
        <title>The genome of Chenopodium quinoa.</title>
        <authorList>
            <person name="Jarvis D.E."/>
            <person name="Ho Y.S."/>
            <person name="Lightfoot D.J."/>
            <person name="Schmoeckel S.M."/>
            <person name="Li B."/>
            <person name="Borm T.J.A."/>
            <person name="Ohyanagi H."/>
            <person name="Mineta K."/>
            <person name="Michell C.T."/>
            <person name="Saber N."/>
            <person name="Kharbatia N.M."/>
            <person name="Rupper R.R."/>
            <person name="Sharp A.R."/>
            <person name="Dally N."/>
            <person name="Boughton B.A."/>
            <person name="Woo Y.H."/>
            <person name="Gao G."/>
            <person name="Schijlen E.G.W.M."/>
            <person name="Guo X."/>
            <person name="Momin A.A."/>
            <person name="Negrao S."/>
            <person name="Al-Babili S."/>
            <person name="Gehring C."/>
            <person name="Roessner U."/>
            <person name="Jung C."/>
            <person name="Murphy K."/>
            <person name="Arold S.T."/>
            <person name="Gojobori T."/>
            <person name="van der Linden C.G."/>
            <person name="van Loo E.N."/>
            <person name="Jellen E.N."/>
            <person name="Maughan P.J."/>
            <person name="Tester M."/>
        </authorList>
    </citation>
    <scope>NUCLEOTIDE SEQUENCE [LARGE SCALE GENOMIC DNA]</scope>
    <source>
        <strain evidence="3">cv. PI 614886</strain>
    </source>
</reference>
<dbReference type="Gene3D" id="3.40.50.300">
    <property type="entry name" value="P-loop containing nucleotide triphosphate hydrolases"/>
    <property type="match status" value="1"/>
</dbReference>
<sequence>MLSFTILCGLMGLLIILFWGHCLDERKRILKGKTEFIRAKLQDFGDCYQVKPSEKQKPANDLSHWMDEVQEIVKKSECLLGGQQVGGWWSLVTSLKMRWGIDTLVDALEVLDKKGDDVLSRHVMSYARGLFRGNLLPVEAVVGQVASNTLVKLEYLLQNDKVGRIAIHGVEGVGKTFLMKHLHNSAVRWVDRFDHVFWITFPDQFTIKNVQSAVAAAVNCDLASDDDLNVRARKLSDKLASFVSFALFLDGVPEVGFSLNQIGISVPEEGSKCKLVLTTNSTLKCRLLDQFQPIKVEPLGEEEAYELFVHKAYLGKGLVPYLDENDDIPCSISNRCCGVPRKIVNIANRLCGIDDLHECRFLLYELGWLTSI</sequence>
<protein>
    <recommendedName>
        <fullName evidence="2">NB-ARC domain-containing protein</fullName>
    </recommendedName>
</protein>
<reference evidence="3" key="2">
    <citation type="submission" date="2021-03" db="UniProtKB">
        <authorList>
            <consortium name="EnsemblPlants"/>
        </authorList>
    </citation>
    <scope>IDENTIFICATION</scope>
</reference>
<dbReference type="OMA" id="NIATHMY"/>
<dbReference type="Pfam" id="PF00931">
    <property type="entry name" value="NB-ARC"/>
    <property type="match status" value="1"/>
</dbReference>
<organism evidence="3 4">
    <name type="scientific">Chenopodium quinoa</name>
    <name type="common">Quinoa</name>
    <dbReference type="NCBI Taxonomy" id="63459"/>
    <lineage>
        <taxon>Eukaryota</taxon>
        <taxon>Viridiplantae</taxon>
        <taxon>Streptophyta</taxon>
        <taxon>Embryophyta</taxon>
        <taxon>Tracheophyta</taxon>
        <taxon>Spermatophyta</taxon>
        <taxon>Magnoliopsida</taxon>
        <taxon>eudicotyledons</taxon>
        <taxon>Gunneridae</taxon>
        <taxon>Pentapetalae</taxon>
        <taxon>Caryophyllales</taxon>
        <taxon>Chenopodiaceae</taxon>
        <taxon>Chenopodioideae</taxon>
        <taxon>Atripliceae</taxon>
        <taxon>Chenopodium</taxon>
    </lineage>
</organism>
<dbReference type="AlphaFoldDB" id="A0A803M9Q8"/>
<dbReference type="InterPro" id="IPR002182">
    <property type="entry name" value="NB-ARC"/>
</dbReference>
<proteinExistence type="predicted"/>
<dbReference type="Proteomes" id="UP000596660">
    <property type="component" value="Unplaced"/>
</dbReference>
<dbReference type="InterPro" id="IPR050905">
    <property type="entry name" value="Plant_NBS-LRR"/>
</dbReference>
<name>A0A803M9Q8_CHEQI</name>
<keyword evidence="1" id="KW-0611">Plant defense</keyword>
<keyword evidence="4" id="KW-1185">Reference proteome</keyword>